<keyword evidence="2" id="KW-1133">Transmembrane helix</keyword>
<dbReference type="PANTHER" id="PTHR42749">
    <property type="entry name" value="CELL SHAPE-DETERMINING PROTEIN MREB"/>
    <property type="match status" value="1"/>
</dbReference>
<protein>
    <recommendedName>
        <fullName evidence="5">Hsp70 protein</fullName>
    </recommendedName>
</protein>
<feature type="transmembrane region" description="Helical" evidence="2">
    <location>
        <begin position="382"/>
        <end position="406"/>
    </location>
</feature>
<dbReference type="SUPFAM" id="SSF53067">
    <property type="entry name" value="Actin-like ATPase domain"/>
    <property type="match status" value="2"/>
</dbReference>
<name>A0A1G7V4E7_9MICO</name>
<feature type="region of interest" description="Disordered" evidence="1">
    <location>
        <begin position="414"/>
        <end position="560"/>
    </location>
</feature>
<gene>
    <name evidence="3" type="ORF">SAMN04489810_0595</name>
</gene>
<evidence type="ECO:0008006" key="5">
    <source>
        <dbReference type="Google" id="ProtNLM"/>
    </source>
</evidence>
<dbReference type="STRING" id="370764.SAMN04489810_0595"/>
<feature type="compositionally biased region" description="Low complexity" evidence="1">
    <location>
        <begin position="421"/>
        <end position="447"/>
    </location>
</feature>
<organism evidence="3 4">
    <name type="scientific">Microbacterium pygmaeum</name>
    <dbReference type="NCBI Taxonomy" id="370764"/>
    <lineage>
        <taxon>Bacteria</taxon>
        <taxon>Bacillati</taxon>
        <taxon>Actinomycetota</taxon>
        <taxon>Actinomycetes</taxon>
        <taxon>Micrococcales</taxon>
        <taxon>Microbacteriaceae</taxon>
        <taxon>Microbacterium</taxon>
    </lineage>
</organism>
<keyword evidence="2" id="KW-0812">Transmembrane</keyword>
<dbReference type="Gene3D" id="3.30.420.40">
    <property type="match status" value="3"/>
</dbReference>
<accession>A0A1G7V4E7</accession>
<dbReference type="InterPro" id="IPR043129">
    <property type="entry name" value="ATPase_NBD"/>
</dbReference>
<dbReference type="Proteomes" id="UP000199009">
    <property type="component" value="Chromosome I"/>
</dbReference>
<dbReference type="AlphaFoldDB" id="A0A1G7V4E7"/>
<keyword evidence="4" id="KW-1185">Reference proteome</keyword>
<reference evidence="3 4" key="1">
    <citation type="submission" date="2016-10" db="EMBL/GenBank/DDBJ databases">
        <authorList>
            <person name="de Groot N.N."/>
        </authorList>
    </citation>
    <scope>NUCLEOTIDE SEQUENCE [LARGE SCALE GENOMIC DNA]</scope>
    <source>
        <strain evidence="3 4">DSM 23142</strain>
    </source>
</reference>
<keyword evidence="2" id="KW-0472">Membrane</keyword>
<dbReference type="RefSeq" id="WP_231917761.1">
    <property type="nucleotide sequence ID" value="NZ_LT629692.1"/>
</dbReference>
<sequence>MSSPYVLSVDVRAGALSAAIAERGPDGEVHTTAVAVGRTATMPTAVFVSPDDLLFGVDAIAAGEAEPDRLVADFVGDATGVLAIDGQEFARADLLAWLIDAAINQVEFAQDASPAGVWVVVPAEWNDDRLDEIMAALDRDGRTEVDFVTLPEALAERYDSLDPADAELNIIVCDADEHRLSAAIVRIVPGGEVSLLSAPVTAALGTDEALDDRLRAAVESLGDALEAAGLDDDDLDAVVLSGSFAGLERVQQLLSEEFGDPIDIDPQPAMAAAHGAAFALAREGLESPAVGPTSAAALVPVPSLVPPAPELPVASAELVPAQLVPTAPAELVRDTPTELAAIFAAAPTAVIDPVPVTFDSITAVDAPAAEPKLTRPWFRRPAGIVGIGTAAAAVIVALGFGTVFAIGGGIGSDTSVEEADTTPSPQQRTTATSTPTPTRTPSASAKPTPTPTPTPSAPGAVPDPFNTTPPYTPPQIAEPPVVPAPAPPATVPDGGQSPDPGDGESPDPGDGESPDPGDGESPNPGDGESPDPGDGESPDPGNGESPDPGDGEPVNPGDGD</sequence>
<proteinExistence type="predicted"/>
<feature type="compositionally biased region" description="Acidic residues" evidence="1">
    <location>
        <begin position="501"/>
        <end position="518"/>
    </location>
</feature>
<feature type="compositionally biased region" description="Low complexity" evidence="1">
    <location>
        <begin position="491"/>
        <end position="500"/>
    </location>
</feature>
<evidence type="ECO:0000256" key="1">
    <source>
        <dbReference type="SAM" id="MobiDB-lite"/>
    </source>
</evidence>
<feature type="compositionally biased region" description="Pro residues" evidence="1">
    <location>
        <begin position="470"/>
        <end position="490"/>
    </location>
</feature>
<dbReference type="EMBL" id="LT629692">
    <property type="protein sequence ID" value="SDG54692.1"/>
    <property type="molecule type" value="Genomic_DNA"/>
</dbReference>
<evidence type="ECO:0000313" key="4">
    <source>
        <dbReference type="Proteomes" id="UP000199009"/>
    </source>
</evidence>
<feature type="compositionally biased region" description="Acidic residues" evidence="1">
    <location>
        <begin position="528"/>
        <end position="537"/>
    </location>
</feature>
<evidence type="ECO:0000313" key="3">
    <source>
        <dbReference type="EMBL" id="SDG54692.1"/>
    </source>
</evidence>
<dbReference type="PANTHER" id="PTHR42749:SF1">
    <property type="entry name" value="CELL SHAPE-DETERMINING PROTEIN MREB"/>
    <property type="match status" value="1"/>
</dbReference>
<evidence type="ECO:0000256" key="2">
    <source>
        <dbReference type="SAM" id="Phobius"/>
    </source>
</evidence>